<name>A0A915DRX5_9BILA</name>
<reference evidence="3" key="1">
    <citation type="submission" date="2022-11" db="UniProtKB">
        <authorList>
            <consortium name="WormBaseParasite"/>
        </authorList>
    </citation>
    <scope>IDENTIFICATION</scope>
</reference>
<dbReference type="InterPro" id="IPR014710">
    <property type="entry name" value="RmlC-like_jellyroll"/>
</dbReference>
<evidence type="ECO:0000313" key="3">
    <source>
        <dbReference type="WBParaSite" id="jg22501"/>
    </source>
</evidence>
<keyword evidence="2" id="KW-1185">Reference proteome</keyword>
<proteinExistence type="predicted"/>
<dbReference type="Proteomes" id="UP000887574">
    <property type="component" value="Unplaced"/>
</dbReference>
<protein>
    <submittedName>
        <fullName evidence="3">Cyclic nucleotide-binding domain-containing protein</fullName>
    </submittedName>
</protein>
<feature type="compositionally biased region" description="Polar residues" evidence="1">
    <location>
        <begin position="116"/>
        <end position="133"/>
    </location>
</feature>
<dbReference type="Gene3D" id="2.60.120.10">
    <property type="entry name" value="Jelly Rolls"/>
    <property type="match status" value="1"/>
</dbReference>
<dbReference type="SUPFAM" id="SSF51206">
    <property type="entry name" value="cAMP-binding domain-like"/>
    <property type="match status" value="1"/>
</dbReference>
<dbReference type="InterPro" id="IPR036397">
    <property type="entry name" value="RNaseH_sf"/>
</dbReference>
<dbReference type="Gene3D" id="3.30.420.10">
    <property type="entry name" value="Ribonuclease H-like superfamily/Ribonuclease H"/>
    <property type="match status" value="1"/>
</dbReference>
<evidence type="ECO:0000256" key="1">
    <source>
        <dbReference type="SAM" id="MobiDB-lite"/>
    </source>
</evidence>
<feature type="region of interest" description="Disordered" evidence="1">
    <location>
        <begin position="107"/>
        <end position="133"/>
    </location>
</feature>
<dbReference type="GO" id="GO:0003676">
    <property type="term" value="F:nucleic acid binding"/>
    <property type="evidence" value="ECO:0007669"/>
    <property type="project" value="InterPro"/>
</dbReference>
<evidence type="ECO:0000313" key="2">
    <source>
        <dbReference type="Proteomes" id="UP000887574"/>
    </source>
</evidence>
<sequence>MLSGEVELYLPALNQQPSTSSASSNFEINGVRGVSPTKLKILDAGSLFGDLNLSSHSCSARVRKTSEFVRIPQEHFFSLYKKHADHLQPFILVMEDLVSEVLSAMATPTKKERRPQSLSNAREPPTKSNSPYNFSGMRKELSAQLINNHRASFNLEERWHLQPFNEDHLEYVDESPPKMLAFSSSTAANLFELSNSIRRLSSPALPPSCIHPSQEASKKNQIVFHHDNARPHVENRVVQSINEKGWDLLEHPPYSPTKLH</sequence>
<dbReference type="AlphaFoldDB" id="A0A915DRX5"/>
<organism evidence="2 3">
    <name type="scientific">Ditylenchus dipsaci</name>
    <dbReference type="NCBI Taxonomy" id="166011"/>
    <lineage>
        <taxon>Eukaryota</taxon>
        <taxon>Metazoa</taxon>
        <taxon>Ecdysozoa</taxon>
        <taxon>Nematoda</taxon>
        <taxon>Chromadorea</taxon>
        <taxon>Rhabditida</taxon>
        <taxon>Tylenchina</taxon>
        <taxon>Tylenchomorpha</taxon>
        <taxon>Sphaerularioidea</taxon>
        <taxon>Anguinidae</taxon>
        <taxon>Anguininae</taxon>
        <taxon>Ditylenchus</taxon>
    </lineage>
</organism>
<accession>A0A915DRX5</accession>
<dbReference type="WBParaSite" id="jg22501">
    <property type="protein sequence ID" value="jg22501"/>
    <property type="gene ID" value="jg22501"/>
</dbReference>
<dbReference type="InterPro" id="IPR018490">
    <property type="entry name" value="cNMP-bd_dom_sf"/>
</dbReference>